<dbReference type="STRING" id="6412.T1EIJ7"/>
<reference evidence="3" key="3">
    <citation type="submission" date="2015-06" db="UniProtKB">
        <authorList>
            <consortium name="EnsemblMetazoa"/>
        </authorList>
    </citation>
    <scope>IDENTIFICATION</scope>
</reference>
<evidence type="ECO:0000313" key="2">
    <source>
        <dbReference type="EMBL" id="ESO06604.1"/>
    </source>
</evidence>
<keyword evidence="1" id="KW-0175">Coiled coil</keyword>
<name>T1EIJ7_HELRO</name>
<accession>T1EIJ7</accession>
<organism evidence="3 4">
    <name type="scientific">Helobdella robusta</name>
    <name type="common">Californian leech</name>
    <dbReference type="NCBI Taxonomy" id="6412"/>
    <lineage>
        <taxon>Eukaryota</taxon>
        <taxon>Metazoa</taxon>
        <taxon>Spiralia</taxon>
        <taxon>Lophotrochozoa</taxon>
        <taxon>Annelida</taxon>
        <taxon>Clitellata</taxon>
        <taxon>Hirudinea</taxon>
        <taxon>Rhynchobdellida</taxon>
        <taxon>Glossiphoniidae</taxon>
        <taxon>Helobdella</taxon>
    </lineage>
</organism>
<evidence type="ECO:0000256" key="1">
    <source>
        <dbReference type="SAM" id="Coils"/>
    </source>
</evidence>
<dbReference type="CTD" id="20196397"/>
<dbReference type="EMBL" id="KB096324">
    <property type="protein sequence ID" value="ESO06604.1"/>
    <property type="molecule type" value="Genomic_DNA"/>
</dbReference>
<reference evidence="4" key="1">
    <citation type="submission" date="2012-12" db="EMBL/GenBank/DDBJ databases">
        <authorList>
            <person name="Hellsten U."/>
            <person name="Grimwood J."/>
            <person name="Chapman J.A."/>
            <person name="Shapiro H."/>
            <person name="Aerts A."/>
            <person name="Otillar R.P."/>
            <person name="Terry A.Y."/>
            <person name="Boore J.L."/>
            <person name="Simakov O."/>
            <person name="Marletaz F."/>
            <person name="Cho S.-J."/>
            <person name="Edsinger-Gonzales E."/>
            <person name="Havlak P."/>
            <person name="Kuo D.-H."/>
            <person name="Larsson T."/>
            <person name="Lv J."/>
            <person name="Arendt D."/>
            <person name="Savage R."/>
            <person name="Osoegawa K."/>
            <person name="de Jong P."/>
            <person name="Lindberg D.R."/>
            <person name="Seaver E.C."/>
            <person name="Weisblat D.A."/>
            <person name="Putnam N.H."/>
            <person name="Grigoriev I.V."/>
            <person name="Rokhsar D.S."/>
        </authorList>
    </citation>
    <scope>NUCLEOTIDE SEQUENCE</scope>
</reference>
<proteinExistence type="predicted"/>
<dbReference type="AlphaFoldDB" id="T1EIJ7"/>
<dbReference type="Proteomes" id="UP000015101">
    <property type="component" value="Unassembled WGS sequence"/>
</dbReference>
<dbReference type="RefSeq" id="XP_009015972.1">
    <property type="nucleotide sequence ID" value="XM_009017724.1"/>
</dbReference>
<reference evidence="2 4" key="2">
    <citation type="journal article" date="2013" name="Nature">
        <title>Insights into bilaterian evolution from three spiralian genomes.</title>
        <authorList>
            <person name="Simakov O."/>
            <person name="Marletaz F."/>
            <person name="Cho S.J."/>
            <person name="Edsinger-Gonzales E."/>
            <person name="Havlak P."/>
            <person name="Hellsten U."/>
            <person name="Kuo D.H."/>
            <person name="Larsson T."/>
            <person name="Lv J."/>
            <person name="Arendt D."/>
            <person name="Savage R."/>
            <person name="Osoegawa K."/>
            <person name="de Jong P."/>
            <person name="Grimwood J."/>
            <person name="Chapman J.A."/>
            <person name="Shapiro H."/>
            <person name="Aerts A."/>
            <person name="Otillar R.P."/>
            <person name="Terry A.Y."/>
            <person name="Boore J.L."/>
            <person name="Grigoriev I.V."/>
            <person name="Lindberg D.R."/>
            <person name="Seaver E.C."/>
            <person name="Weisblat D.A."/>
            <person name="Putnam N.H."/>
            <person name="Rokhsar D.S."/>
        </authorList>
    </citation>
    <scope>NUCLEOTIDE SEQUENCE</scope>
</reference>
<dbReference type="OrthoDB" id="626167at2759"/>
<dbReference type="EMBL" id="AMQM01000655">
    <property type="status" value="NOT_ANNOTATED_CDS"/>
    <property type="molecule type" value="Genomic_DNA"/>
</dbReference>
<gene>
    <name evidence="3" type="primary">20196397</name>
    <name evidence="2" type="ORF">HELRODRAFT_137345</name>
</gene>
<protein>
    <submittedName>
        <fullName evidence="2 3">Uncharacterized protein</fullName>
    </submittedName>
</protein>
<dbReference type="InParanoid" id="T1EIJ7"/>
<dbReference type="KEGG" id="hro:HELRODRAFT_137345"/>
<dbReference type="GeneID" id="20196397"/>
<dbReference type="EnsemblMetazoa" id="HelroT137345">
    <property type="protein sequence ID" value="HelroP137345"/>
    <property type="gene ID" value="HelroG137345"/>
</dbReference>
<evidence type="ECO:0000313" key="3">
    <source>
        <dbReference type="EnsemblMetazoa" id="HelroP137345"/>
    </source>
</evidence>
<keyword evidence="4" id="KW-1185">Reference proteome</keyword>
<feature type="coiled-coil region" evidence="1">
    <location>
        <begin position="6"/>
        <end position="79"/>
    </location>
</feature>
<evidence type="ECO:0000313" key="4">
    <source>
        <dbReference type="Proteomes" id="UP000015101"/>
    </source>
</evidence>
<sequence length="85" mass="10226">KLETENKKLKTELQALQKTCKKLRDERDFAMDGEQRARMRASAIENDRDKIQRQFKIFRETKENELQSLLKTKRNLEGRLMKLES</sequence>
<dbReference type="HOGENOM" id="CLU_164428_0_0_1"/>